<evidence type="ECO:0000256" key="3">
    <source>
        <dbReference type="ARBA" id="ARBA00011233"/>
    </source>
</evidence>
<proteinExistence type="inferred from homology"/>
<keyword evidence="7" id="KW-1185">Reference proteome</keyword>
<dbReference type="RefSeq" id="WP_349296118.1">
    <property type="nucleotide sequence ID" value="NZ_JBEDNQ010000001.1"/>
</dbReference>
<name>A0ABV1K3J5_9PSEU</name>
<dbReference type="PANTHER" id="PTHR30246">
    <property type="entry name" value="2-KETO-3-DEOXY-6-PHOSPHOGLUCONATE ALDOLASE"/>
    <property type="match status" value="1"/>
</dbReference>
<dbReference type="Proteomes" id="UP001494902">
    <property type="component" value="Unassembled WGS sequence"/>
</dbReference>
<protein>
    <submittedName>
        <fullName evidence="6">Bifunctional 4-hydroxy-2-oxoglutarate aldolase/2-dehydro-3-deoxy-phosphogluconate aldolase</fullName>
    </submittedName>
</protein>
<dbReference type="CDD" id="cd00452">
    <property type="entry name" value="KDPG_aldolase"/>
    <property type="match status" value="1"/>
</dbReference>
<evidence type="ECO:0000256" key="4">
    <source>
        <dbReference type="ARBA" id="ARBA00023239"/>
    </source>
</evidence>
<keyword evidence="4" id="KW-0456">Lyase</keyword>
<comment type="caution">
    <text evidence="6">The sequence shown here is derived from an EMBL/GenBank/DDBJ whole genome shotgun (WGS) entry which is preliminary data.</text>
</comment>
<dbReference type="NCBIfam" id="TIGR01182">
    <property type="entry name" value="eda"/>
    <property type="match status" value="1"/>
</dbReference>
<dbReference type="Pfam" id="PF01081">
    <property type="entry name" value="Aldolase"/>
    <property type="match status" value="1"/>
</dbReference>
<comment type="subunit">
    <text evidence="3">Homotrimer.</text>
</comment>
<dbReference type="InterPro" id="IPR000887">
    <property type="entry name" value="Aldlse_KDPG_KHG"/>
</dbReference>
<evidence type="ECO:0000256" key="2">
    <source>
        <dbReference type="ARBA" id="ARBA00006906"/>
    </source>
</evidence>
<evidence type="ECO:0000256" key="1">
    <source>
        <dbReference type="ARBA" id="ARBA00004761"/>
    </source>
</evidence>
<organism evidence="6 7">
    <name type="scientific">Pseudonocardia nematodicida</name>
    <dbReference type="NCBI Taxonomy" id="1206997"/>
    <lineage>
        <taxon>Bacteria</taxon>
        <taxon>Bacillati</taxon>
        <taxon>Actinomycetota</taxon>
        <taxon>Actinomycetes</taxon>
        <taxon>Pseudonocardiales</taxon>
        <taxon>Pseudonocardiaceae</taxon>
        <taxon>Pseudonocardia</taxon>
    </lineage>
</organism>
<reference evidence="6 7" key="1">
    <citation type="submission" date="2024-03" db="EMBL/GenBank/DDBJ databases">
        <title>Draft genome sequence of Pseudonocardia nematodicida JCM 31783.</title>
        <authorList>
            <person name="Butdee W."/>
            <person name="Duangmal K."/>
        </authorList>
    </citation>
    <scope>NUCLEOTIDE SEQUENCE [LARGE SCALE GENOMIC DNA]</scope>
    <source>
        <strain evidence="6 7">JCM 31783</strain>
    </source>
</reference>
<evidence type="ECO:0000313" key="7">
    <source>
        <dbReference type="Proteomes" id="UP001494902"/>
    </source>
</evidence>
<evidence type="ECO:0000256" key="5">
    <source>
        <dbReference type="ARBA" id="ARBA00023277"/>
    </source>
</evidence>
<dbReference type="PANTHER" id="PTHR30246:SF1">
    <property type="entry name" value="2-DEHYDRO-3-DEOXY-6-PHOSPHOGALACTONATE ALDOLASE-RELATED"/>
    <property type="match status" value="1"/>
</dbReference>
<evidence type="ECO:0000313" key="6">
    <source>
        <dbReference type="EMBL" id="MEQ3549026.1"/>
    </source>
</evidence>
<comment type="similarity">
    <text evidence="2">Belongs to the KHG/KDPG aldolase family.</text>
</comment>
<sequence length="214" mass="21184">MDPAELMDELARHRLVAIIRGRDADAAVATAETLAECGVAVLEVSLTTVDALGVIRRLARTLGPGVRLGAGTVLSADDARAAHDAGATFAVTPALGDGVAAAVELGMPVLAGAMTPTEVHGAVRAGATAVKVFPADGLGPRHVRALRDPFPGVGFVPVGGVTLADVPAFLDAGAVAVGVGSPLCGDAPHGGDLGALRGRAAAFVDVVARDAVAR</sequence>
<dbReference type="Gene3D" id="3.20.20.70">
    <property type="entry name" value="Aldolase class I"/>
    <property type="match status" value="1"/>
</dbReference>
<accession>A0ABV1K3J5</accession>
<dbReference type="EMBL" id="JBEDNQ010000001">
    <property type="protein sequence ID" value="MEQ3549026.1"/>
    <property type="molecule type" value="Genomic_DNA"/>
</dbReference>
<comment type="pathway">
    <text evidence="1">Carbohydrate acid metabolism.</text>
</comment>
<gene>
    <name evidence="6" type="ORF">WIS52_00970</name>
</gene>
<keyword evidence="5" id="KW-0119">Carbohydrate metabolism</keyword>
<dbReference type="SUPFAM" id="SSF51569">
    <property type="entry name" value="Aldolase"/>
    <property type="match status" value="1"/>
</dbReference>
<dbReference type="InterPro" id="IPR013785">
    <property type="entry name" value="Aldolase_TIM"/>
</dbReference>